<dbReference type="PANTHER" id="PTHR33710:SF62">
    <property type="entry name" value="DUF4283 DOMAIN PROTEIN"/>
    <property type="match status" value="1"/>
</dbReference>
<gene>
    <name evidence="1" type="ORF">Slati_1490900</name>
</gene>
<organism evidence="1">
    <name type="scientific">Sesamum latifolium</name>
    <dbReference type="NCBI Taxonomy" id="2727402"/>
    <lineage>
        <taxon>Eukaryota</taxon>
        <taxon>Viridiplantae</taxon>
        <taxon>Streptophyta</taxon>
        <taxon>Embryophyta</taxon>
        <taxon>Tracheophyta</taxon>
        <taxon>Spermatophyta</taxon>
        <taxon>Magnoliopsida</taxon>
        <taxon>eudicotyledons</taxon>
        <taxon>Gunneridae</taxon>
        <taxon>Pentapetalae</taxon>
        <taxon>asterids</taxon>
        <taxon>lamiids</taxon>
        <taxon>Lamiales</taxon>
        <taxon>Pedaliaceae</taxon>
        <taxon>Sesamum</taxon>
    </lineage>
</organism>
<dbReference type="PANTHER" id="PTHR33710">
    <property type="entry name" value="BNAC02G09200D PROTEIN"/>
    <property type="match status" value="1"/>
</dbReference>
<dbReference type="EMBL" id="JACGWN010000005">
    <property type="protein sequence ID" value="KAL0449345.1"/>
    <property type="molecule type" value="Genomic_DNA"/>
</dbReference>
<comment type="caution">
    <text evidence="1">The sequence shown here is derived from an EMBL/GenBank/DDBJ whole genome shotgun (WGS) entry which is preliminary data.</text>
</comment>
<proteinExistence type="predicted"/>
<dbReference type="AlphaFoldDB" id="A0AAW2X778"/>
<evidence type="ECO:0000313" key="1">
    <source>
        <dbReference type="EMBL" id="KAL0449345.1"/>
    </source>
</evidence>
<protein>
    <submittedName>
        <fullName evidence="1">Uncharacterized protein</fullName>
    </submittedName>
</protein>
<reference evidence="1" key="1">
    <citation type="submission" date="2020-06" db="EMBL/GenBank/DDBJ databases">
        <authorList>
            <person name="Li T."/>
            <person name="Hu X."/>
            <person name="Zhang T."/>
            <person name="Song X."/>
            <person name="Zhang H."/>
            <person name="Dai N."/>
            <person name="Sheng W."/>
            <person name="Hou X."/>
            <person name="Wei L."/>
        </authorList>
    </citation>
    <scope>NUCLEOTIDE SEQUENCE</scope>
    <source>
        <strain evidence="1">KEN1</strain>
        <tissue evidence="1">Leaf</tissue>
    </source>
</reference>
<reference evidence="1" key="2">
    <citation type="journal article" date="2024" name="Plant">
        <title>Genomic evolution and insights into agronomic trait innovations of Sesamum species.</title>
        <authorList>
            <person name="Miao H."/>
            <person name="Wang L."/>
            <person name="Qu L."/>
            <person name="Liu H."/>
            <person name="Sun Y."/>
            <person name="Le M."/>
            <person name="Wang Q."/>
            <person name="Wei S."/>
            <person name="Zheng Y."/>
            <person name="Lin W."/>
            <person name="Duan Y."/>
            <person name="Cao H."/>
            <person name="Xiong S."/>
            <person name="Wang X."/>
            <person name="Wei L."/>
            <person name="Li C."/>
            <person name="Ma Q."/>
            <person name="Ju M."/>
            <person name="Zhao R."/>
            <person name="Li G."/>
            <person name="Mu C."/>
            <person name="Tian Q."/>
            <person name="Mei H."/>
            <person name="Zhang T."/>
            <person name="Gao T."/>
            <person name="Zhang H."/>
        </authorList>
    </citation>
    <scope>NUCLEOTIDE SEQUENCE</scope>
    <source>
        <strain evidence="1">KEN1</strain>
    </source>
</reference>
<sequence>METFWDCQMDYDLQDLGCLGKLFTWCNHREHPATVWKRLDRVCGDRWWMDGFSKASVSYLLVACSNHTSVLLRLEAVREEASQRRRPGFWFEATWLRSEECEAAVEQG</sequence>
<name>A0AAW2X778_9LAMI</name>
<accession>A0AAW2X778</accession>